<evidence type="ECO:0000313" key="3">
    <source>
        <dbReference type="Proteomes" id="UP000681586"/>
    </source>
</evidence>
<organism evidence="2 3">
    <name type="scientific">Mammaliicoccus fleurettii</name>
    <dbReference type="NCBI Taxonomy" id="150056"/>
    <lineage>
        <taxon>Bacteria</taxon>
        <taxon>Bacillati</taxon>
        <taxon>Bacillota</taxon>
        <taxon>Bacilli</taxon>
        <taxon>Bacillales</taxon>
        <taxon>Staphylococcaceae</taxon>
        <taxon>Mammaliicoccus</taxon>
    </lineage>
</organism>
<accession>A0ABS5MK29</accession>
<dbReference type="InterPro" id="IPR011528">
    <property type="entry name" value="NERD"/>
</dbReference>
<dbReference type="Proteomes" id="UP000681586">
    <property type="component" value="Unassembled WGS sequence"/>
</dbReference>
<comment type="caution">
    <text evidence="2">The sequence shown here is derived from an EMBL/GenBank/DDBJ whole genome shotgun (WGS) entry which is preliminary data.</text>
</comment>
<proteinExistence type="predicted"/>
<feature type="domain" description="NERD" evidence="1">
    <location>
        <begin position="35"/>
        <end position="146"/>
    </location>
</feature>
<dbReference type="PROSITE" id="PS50965">
    <property type="entry name" value="NERD"/>
    <property type="match status" value="1"/>
</dbReference>
<name>A0ABS5MK29_9STAP</name>
<evidence type="ECO:0000259" key="1">
    <source>
        <dbReference type="PROSITE" id="PS50965"/>
    </source>
</evidence>
<protein>
    <submittedName>
        <fullName evidence="2">NERD domain-containing protein</fullName>
    </submittedName>
</protein>
<dbReference type="RefSeq" id="WP_182476951.1">
    <property type="nucleotide sequence ID" value="NZ_JAAQPD010000012.1"/>
</dbReference>
<sequence length="299" mass="35758">MKLINNLFIDYVEAVKERVEDFPKELDEQYQVIKQGFEGEKQFASLLNEIEGLWWIYDLQIKNYNQIQFDFLVITDDEIIQFEIKNFTGDYYYDNQKLYRSSGYVAKDLINQFEVAHDGLKRVIQKYNINRRVKSYIVFIHPTFTLHGDLRSKVDILVNSELYKLKEMVSNNFKYDHNKLIYDKLKSLHQPFLTNNKHFQKIQFDEINGGVRCTKCRKMLQTELIYNKRKFLNCNHCGTLLMRSDIIIKSLKELYLLKDAPFSVKEAEEWTGVYRSSIKRVLYNNFKRIGTGKSTKYYD</sequence>
<gene>
    <name evidence="2" type="ORF">JJQ58_02085</name>
</gene>
<dbReference type="EMBL" id="JAGXBM010000001">
    <property type="protein sequence ID" value="MBS3696270.1"/>
    <property type="molecule type" value="Genomic_DNA"/>
</dbReference>
<reference evidence="2 3" key="1">
    <citation type="submission" date="2021-05" db="EMBL/GenBank/DDBJ databases">
        <title>Staphylococcus fleurettii isolated from lake water in First Nation community in Manitoba, Canada.</title>
        <authorList>
            <person name="Bashar S."/>
            <person name="Murdock A."/>
            <person name="Patidar R."/>
            <person name="Golding G."/>
            <person name="Farenhorst A."/>
            <person name="Kumar A."/>
        </authorList>
    </citation>
    <scope>NUCLEOTIDE SEQUENCE [LARGE SCALE GENOMIC DNA]</scope>
    <source>
        <strain evidence="2 3">SF002</strain>
    </source>
</reference>
<keyword evidence="3" id="KW-1185">Reference proteome</keyword>
<dbReference type="Pfam" id="PF08378">
    <property type="entry name" value="NERD"/>
    <property type="match status" value="1"/>
</dbReference>
<evidence type="ECO:0000313" key="2">
    <source>
        <dbReference type="EMBL" id="MBS3696270.1"/>
    </source>
</evidence>